<dbReference type="PANTHER" id="PTHR42200:SF2">
    <property type="entry name" value="ARCHAEAL FLAGELLA-RELATED PROTEIN F"/>
    <property type="match status" value="1"/>
</dbReference>
<comment type="caution">
    <text evidence="1">The sequence shown here is derived from an EMBL/GenBank/DDBJ whole genome shotgun (WGS) entry which is preliminary data.</text>
</comment>
<keyword evidence="1" id="KW-0282">Flagellum</keyword>
<gene>
    <name evidence="1" type="ORF">ACFQGB_14775</name>
</gene>
<dbReference type="AlphaFoldDB" id="A0ABD5VGC6"/>
<dbReference type="Pfam" id="PF01917">
    <property type="entry name" value="Flagellin_arch-type"/>
    <property type="match status" value="1"/>
</dbReference>
<reference evidence="1 2" key="1">
    <citation type="journal article" date="2019" name="Int. J. Syst. Evol. Microbiol.">
        <title>The Global Catalogue of Microorganisms (GCM) 10K type strain sequencing project: providing services to taxonomists for standard genome sequencing and annotation.</title>
        <authorList>
            <consortium name="The Broad Institute Genomics Platform"/>
            <consortium name="The Broad Institute Genome Sequencing Center for Infectious Disease"/>
            <person name="Wu L."/>
            <person name="Ma J."/>
        </authorList>
    </citation>
    <scope>NUCLEOTIDE SEQUENCE [LARGE SCALE GENOMIC DNA]</scope>
    <source>
        <strain evidence="1 2">GX26</strain>
    </source>
</reference>
<name>A0ABD5VGC6_9EURY</name>
<dbReference type="InterPro" id="IPR002774">
    <property type="entry name" value="Flagellin_arc-type"/>
</dbReference>
<protein>
    <submittedName>
        <fullName evidence="1">Flagellar protein G</fullName>
    </submittedName>
</protein>
<dbReference type="RefSeq" id="WP_336351068.1">
    <property type="nucleotide sequence ID" value="NZ_JAZAQL010000002.1"/>
</dbReference>
<evidence type="ECO:0000313" key="2">
    <source>
        <dbReference type="Proteomes" id="UP001596395"/>
    </source>
</evidence>
<dbReference type="PANTHER" id="PTHR42200">
    <property type="entry name" value="ARCHAEAL FLAGELLA-RELATED PROTEIN F-RELATED"/>
    <property type="match status" value="1"/>
</dbReference>
<evidence type="ECO:0000313" key="1">
    <source>
        <dbReference type="EMBL" id="MFC6954126.1"/>
    </source>
</evidence>
<keyword evidence="1" id="KW-0969">Cilium</keyword>
<dbReference type="EMBL" id="JBHSXN010000002">
    <property type="protein sequence ID" value="MFC6954126.1"/>
    <property type="molecule type" value="Genomic_DNA"/>
</dbReference>
<keyword evidence="1" id="KW-0966">Cell projection</keyword>
<accession>A0ABD5VGC6</accession>
<dbReference type="Proteomes" id="UP001596395">
    <property type="component" value="Unassembled WGS sequence"/>
</dbReference>
<organism evidence="1 2">
    <name type="scientific">Halorubellus litoreus</name>
    <dbReference type="NCBI Taxonomy" id="755308"/>
    <lineage>
        <taxon>Archaea</taxon>
        <taxon>Methanobacteriati</taxon>
        <taxon>Methanobacteriota</taxon>
        <taxon>Stenosarchaea group</taxon>
        <taxon>Halobacteria</taxon>
        <taxon>Halobacteriales</taxon>
        <taxon>Halorubellaceae</taxon>
        <taxon>Halorubellus</taxon>
    </lineage>
</organism>
<proteinExistence type="predicted"/>
<sequence length="150" mass="15840">MASSSVSSLILFIAAMIIAASVAGTMVTNVAEVSNAIDTRSVDAEQRIDTEIEIISDPGSSAVYDDPNATVSVLVKNTGSNTLPDEPGKIDVLVDGQYVPASDQGLTVLDGSSWRPGTVLRLEVDESLSPGEHRVVLVINGDREVFTFYV</sequence>
<keyword evidence="2" id="KW-1185">Reference proteome</keyword>